<dbReference type="RefSeq" id="WP_381165933.1">
    <property type="nucleotide sequence ID" value="NZ_JBHSFK010000001.1"/>
</dbReference>
<name>A0ABV9AFZ3_9ACTN</name>
<evidence type="ECO:0000313" key="6">
    <source>
        <dbReference type="EMBL" id="MFC4497964.1"/>
    </source>
</evidence>
<dbReference type="Pfam" id="PF00196">
    <property type="entry name" value="GerE"/>
    <property type="match status" value="1"/>
</dbReference>
<dbReference type="SUPFAM" id="SSF46894">
    <property type="entry name" value="C-terminal effector domain of the bipartite response regulators"/>
    <property type="match status" value="1"/>
</dbReference>
<dbReference type="PANTHER" id="PTHR44688">
    <property type="entry name" value="DNA-BINDING TRANSCRIPTIONAL ACTIVATOR DEVR_DOSR"/>
    <property type="match status" value="1"/>
</dbReference>
<organism evidence="6 7">
    <name type="scientific">Streptomyces vulcanius</name>
    <dbReference type="NCBI Taxonomy" id="1441876"/>
    <lineage>
        <taxon>Bacteria</taxon>
        <taxon>Bacillati</taxon>
        <taxon>Actinomycetota</taxon>
        <taxon>Actinomycetes</taxon>
        <taxon>Kitasatosporales</taxon>
        <taxon>Streptomycetaceae</taxon>
        <taxon>Streptomyces</taxon>
    </lineage>
</organism>
<dbReference type="SMART" id="SM00421">
    <property type="entry name" value="HTH_LUXR"/>
    <property type="match status" value="1"/>
</dbReference>
<evidence type="ECO:0000256" key="1">
    <source>
        <dbReference type="ARBA" id="ARBA00023015"/>
    </source>
</evidence>
<reference evidence="7" key="1">
    <citation type="journal article" date="2019" name="Int. J. Syst. Evol. Microbiol.">
        <title>The Global Catalogue of Microorganisms (GCM) 10K type strain sequencing project: providing services to taxonomists for standard genome sequencing and annotation.</title>
        <authorList>
            <consortium name="The Broad Institute Genomics Platform"/>
            <consortium name="The Broad Institute Genome Sequencing Center for Infectious Disease"/>
            <person name="Wu L."/>
            <person name="Ma J."/>
        </authorList>
    </citation>
    <scope>NUCLEOTIDE SEQUENCE [LARGE SCALE GENOMIC DNA]</scope>
    <source>
        <strain evidence="7">CGMCC 4.7177</strain>
    </source>
</reference>
<dbReference type="PROSITE" id="PS00622">
    <property type="entry name" value="HTH_LUXR_1"/>
    <property type="match status" value="1"/>
</dbReference>
<dbReference type="Proteomes" id="UP001595839">
    <property type="component" value="Unassembled WGS sequence"/>
</dbReference>
<dbReference type="PANTHER" id="PTHR44688:SF16">
    <property type="entry name" value="DNA-BINDING TRANSCRIPTIONAL ACTIVATOR DEVR_DOSR"/>
    <property type="match status" value="1"/>
</dbReference>
<sequence>MHSGIHVPVARAYRSPGPGPTGENFEFWQLWDAPGPERVHAAFRGQLGQLLRQSEQAVRRLAAAGDLGAGLRARVNAGLSRLHLGDCPGASAALTVAFSAAREQDACWEEGYACYALGAVHRAAGEPGVATARLAAAERLFRDCGDVRAGGHVRLALAVVDAEAGETGAREHLLAAVDAFRVVGARGSALTALWMLSALEPGRGSGVARGVRAGSAPTGGRVPAGWHDQEPGRLPASLQGLTRREREVAWLVASGLTNRQIAERMSIAERTVDTHVQRILTKSNCATRVHVAVLVAAGCA</sequence>
<dbReference type="InterPro" id="IPR036388">
    <property type="entry name" value="WH-like_DNA-bd_sf"/>
</dbReference>
<dbReference type="EMBL" id="JBHSFK010000001">
    <property type="protein sequence ID" value="MFC4497964.1"/>
    <property type="molecule type" value="Genomic_DNA"/>
</dbReference>
<accession>A0ABV9AFZ3</accession>
<dbReference type="PROSITE" id="PS50043">
    <property type="entry name" value="HTH_LUXR_2"/>
    <property type="match status" value="1"/>
</dbReference>
<feature type="domain" description="HTH luxR-type" evidence="5">
    <location>
        <begin position="234"/>
        <end position="299"/>
    </location>
</feature>
<comment type="caution">
    <text evidence="6">The sequence shown here is derived from an EMBL/GenBank/DDBJ whole genome shotgun (WGS) entry which is preliminary data.</text>
</comment>
<keyword evidence="7" id="KW-1185">Reference proteome</keyword>
<evidence type="ECO:0000256" key="3">
    <source>
        <dbReference type="ARBA" id="ARBA00023163"/>
    </source>
</evidence>
<keyword evidence="3" id="KW-0804">Transcription</keyword>
<dbReference type="Gene3D" id="1.10.10.10">
    <property type="entry name" value="Winged helix-like DNA-binding domain superfamily/Winged helix DNA-binding domain"/>
    <property type="match status" value="1"/>
</dbReference>
<dbReference type="Gene3D" id="1.25.40.10">
    <property type="entry name" value="Tetratricopeptide repeat domain"/>
    <property type="match status" value="1"/>
</dbReference>
<dbReference type="PRINTS" id="PR00038">
    <property type="entry name" value="HTHLUXR"/>
</dbReference>
<dbReference type="InterPro" id="IPR016032">
    <property type="entry name" value="Sig_transdc_resp-reg_C-effctor"/>
</dbReference>
<protein>
    <submittedName>
        <fullName evidence="6">LuxR C-terminal-related transcriptional regulator</fullName>
    </submittedName>
</protein>
<dbReference type="CDD" id="cd06170">
    <property type="entry name" value="LuxR_C_like"/>
    <property type="match status" value="1"/>
</dbReference>
<evidence type="ECO:0000259" key="5">
    <source>
        <dbReference type="PROSITE" id="PS50043"/>
    </source>
</evidence>
<feature type="region of interest" description="Disordered" evidence="4">
    <location>
        <begin position="209"/>
        <end position="232"/>
    </location>
</feature>
<evidence type="ECO:0000256" key="4">
    <source>
        <dbReference type="SAM" id="MobiDB-lite"/>
    </source>
</evidence>
<evidence type="ECO:0000313" key="7">
    <source>
        <dbReference type="Proteomes" id="UP001595839"/>
    </source>
</evidence>
<dbReference type="InterPro" id="IPR000792">
    <property type="entry name" value="Tscrpt_reg_LuxR_C"/>
</dbReference>
<gene>
    <name evidence="6" type="ORF">ACFPIH_00285</name>
</gene>
<evidence type="ECO:0000256" key="2">
    <source>
        <dbReference type="ARBA" id="ARBA00023125"/>
    </source>
</evidence>
<proteinExistence type="predicted"/>
<keyword evidence="2" id="KW-0238">DNA-binding</keyword>
<dbReference type="InterPro" id="IPR011990">
    <property type="entry name" value="TPR-like_helical_dom_sf"/>
</dbReference>
<keyword evidence="1" id="KW-0805">Transcription regulation</keyword>